<name>D0NDS9_PHYIT</name>
<evidence type="ECO:0000313" key="2">
    <source>
        <dbReference type="EMBL" id="EEY56236.1"/>
    </source>
</evidence>
<dbReference type="HOGENOM" id="CLU_1047535_0_0_1"/>
<feature type="region of interest" description="Disordered" evidence="1">
    <location>
        <begin position="88"/>
        <end position="125"/>
    </location>
</feature>
<reference evidence="3" key="1">
    <citation type="journal article" date="2009" name="Nature">
        <title>Genome sequence and analysis of the Irish potato famine pathogen Phytophthora infestans.</title>
        <authorList>
            <consortium name="The Broad Institute Genome Sequencing Platform"/>
            <person name="Haas B.J."/>
            <person name="Kamoun S."/>
            <person name="Zody M.C."/>
            <person name="Jiang R.H."/>
            <person name="Handsaker R.E."/>
            <person name="Cano L.M."/>
            <person name="Grabherr M."/>
            <person name="Kodira C.D."/>
            <person name="Raffaele S."/>
            <person name="Torto-Alalibo T."/>
            <person name="Bozkurt T.O."/>
            <person name="Ah-Fong A.M."/>
            <person name="Alvarado L."/>
            <person name="Anderson V.L."/>
            <person name="Armstrong M.R."/>
            <person name="Avrova A."/>
            <person name="Baxter L."/>
            <person name="Beynon J."/>
            <person name="Boevink P.C."/>
            <person name="Bollmann S.R."/>
            <person name="Bos J.I."/>
            <person name="Bulone V."/>
            <person name="Cai G."/>
            <person name="Cakir C."/>
            <person name="Carrington J.C."/>
            <person name="Chawner M."/>
            <person name="Conti L."/>
            <person name="Costanzo S."/>
            <person name="Ewan R."/>
            <person name="Fahlgren N."/>
            <person name="Fischbach M.A."/>
            <person name="Fugelstad J."/>
            <person name="Gilroy E.M."/>
            <person name="Gnerre S."/>
            <person name="Green P.J."/>
            <person name="Grenville-Briggs L.J."/>
            <person name="Griffith J."/>
            <person name="Grunwald N.J."/>
            <person name="Horn K."/>
            <person name="Horner N.R."/>
            <person name="Hu C.H."/>
            <person name="Huitema E."/>
            <person name="Jeong D.H."/>
            <person name="Jones A.M."/>
            <person name="Jones J.D."/>
            <person name="Jones R.W."/>
            <person name="Karlsson E.K."/>
            <person name="Kunjeti S.G."/>
            <person name="Lamour K."/>
            <person name="Liu Z."/>
            <person name="Ma L."/>
            <person name="Maclean D."/>
            <person name="Chibucos M.C."/>
            <person name="McDonald H."/>
            <person name="McWalters J."/>
            <person name="Meijer H.J."/>
            <person name="Morgan W."/>
            <person name="Morris P.F."/>
            <person name="Munro C.A."/>
            <person name="O'Neill K."/>
            <person name="Ospina-Giraldo M."/>
            <person name="Pinzon A."/>
            <person name="Pritchard L."/>
            <person name="Ramsahoye B."/>
            <person name="Ren Q."/>
            <person name="Restrepo S."/>
            <person name="Roy S."/>
            <person name="Sadanandom A."/>
            <person name="Savidor A."/>
            <person name="Schornack S."/>
            <person name="Schwartz D.C."/>
            <person name="Schumann U.D."/>
            <person name="Schwessinger B."/>
            <person name="Seyer L."/>
            <person name="Sharpe T."/>
            <person name="Silvar C."/>
            <person name="Song J."/>
            <person name="Studholme D.J."/>
            <person name="Sykes S."/>
            <person name="Thines M."/>
            <person name="van de Vondervoort P.J."/>
            <person name="Phuntumart V."/>
            <person name="Wawra S."/>
            <person name="Weide R."/>
            <person name="Win J."/>
            <person name="Young C."/>
            <person name="Zhou S."/>
            <person name="Fry W."/>
            <person name="Meyers B.C."/>
            <person name="van West P."/>
            <person name="Ristaino J."/>
            <person name="Govers F."/>
            <person name="Birch P.R."/>
            <person name="Whisson S.C."/>
            <person name="Judelson H.S."/>
            <person name="Nusbaum C."/>
        </authorList>
    </citation>
    <scope>NUCLEOTIDE SEQUENCE [LARGE SCALE GENOMIC DNA]</scope>
    <source>
        <strain evidence="3">T30-4</strain>
    </source>
</reference>
<evidence type="ECO:0000256" key="1">
    <source>
        <dbReference type="SAM" id="MobiDB-lite"/>
    </source>
</evidence>
<dbReference type="GeneID" id="9462533"/>
<feature type="compositionally biased region" description="Basic and acidic residues" evidence="1">
    <location>
        <begin position="1"/>
        <end position="13"/>
    </location>
</feature>
<keyword evidence="3" id="KW-1185">Reference proteome</keyword>
<feature type="region of interest" description="Disordered" evidence="1">
    <location>
        <begin position="213"/>
        <end position="266"/>
    </location>
</feature>
<proteinExistence type="predicted"/>
<feature type="compositionally biased region" description="Basic and acidic residues" evidence="1">
    <location>
        <begin position="96"/>
        <end position="125"/>
    </location>
</feature>
<organism evidence="2 3">
    <name type="scientific">Phytophthora infestans (strain T30-4)</name>
    <name type="common">Potato late blight agent</name>
    <dbReference type="NCBI Taxonomy" id="403677"/>
    <lineage>
        <taxon>Eukaryota</taxon>
        <taxon>Sar</taxon>
        <taxon>Stramenopiles</taxon>
        <taxon>Oomycota</taxon>
        <taxon>Peronosporomycetes</taxon>
        <taxon>Peronosporales</taxon>
        <taxon>Peronosporaceae</taxon>
        <taxon>Phytophthora</taxon>
    </lineage>
</organism>
<dbReference type="AlphaFoldDB" id="D0NDS9"/>
<dbReference type="OrthoDB" id="128088at2759"/>
<dbReference type="KEGG" id="pif:PITG_09048"/>
<dbReference type="VEuPathDB" id="FungiDB:PITG_09048"/>
<dbReference type="EMBL" id="DS028133">
    <property type="protein sequence ID" value="EEY56236.1"/>
    <property type="molecule type" value="Genomic_DNA"/>
</dbReference>
<gene>
    <name evidence="2" type="ORF">PITG_09048</name>
</gene>
<sequence length="266" mass="27680">MPRKRALAEDQPARKQRLRRGQALNDDATKLSSTLDFNGVWRELKAAGWTSKLPSGLDDRYRDGSGVAAVADNAQDLVARSKRNNIGGVSLTRGMTPRDHARRADGAYSDRGKSTTSGRKEFQTRGDLRARRGLRGCEEQVAIQDGGVGVNDDGGGAEGVQSGASRNLNQAVTTMQYSVAELSAPGAGVGHRRAANHDGCGVVTCGVDVEARRGEGNGGVAVTEGSGGRGQIATPQRRQPGSADAVDIVSSQDGGSGSGGGRRDDP</sequence>
<feature type="region of interest" description="Disordered" evidence="1">
    <location>
        <begin position="1"/>
        <end position="25"/>
    </location>
</feature>
<accession>D0NDS9</accession>
<dbReference type="RefSeq" id="XP_002903066.1">
    <property type="nucleotide sequence ID" value="XM_002903020.1"/>
</dbReference>
<dbReference type="Proteomes" id="UP000006643">
    <property type="component" value="Unassembled WGS sequence"/>
</dbReference>
<dbReference type="InParanoid" id="D0NDS9"/>
<evidence type="ECO:0000313" key="3">
    <source>
        <dbReference type="Proteomes" id="UP000006643"/>
    </source>
</evidence>
<protein>
    <submittedName>
        <fullName evidence="2">Uncharacterized protein</fullName>
    </submittedName>
</protein>